<proteinExistence type="predicted"/>
<protein>
    <submittedName>
        <fullName evidence="1">Uncharacterized protein</fullName>
    </submittedName>
</protein>
<dbReference type="Proteomes" id="UP000199459">
    <property type="component" value="Unassembled WGS sequence"/>
</dbReference>
<gene>
    <name evidence="1" type="ORF">SAMN05216325_11323</name>
</gene>
<sequence length="45" mass="5116">MAHAQFRHDTGIGINDRGEIIEQSFEKHASLALRSISRPKIWIKG</sequence>
<dbReference type="EMBL" id="FOCP01000013">
    <property type="protein sequence ID" value="SEN30664.1"/>
    <property type="molecule type" value="Genomic_DNA"/>
</dbReference>
<organism evidence="1 2">
    <name type="scientific">Nitrosomonas marina</name>
    <dbReference type="NCBI Taxonomy" id="917"/>
    <lineage>
        <taxon>Bacteria</taxon>
        <taxon>Pseudomonadati</taxon>
        <taxon>Pseudomonadota</taxon>
        <taxon>Betaproteobacteria</taxon>
        <taxon>Nitrosomonadales</taxon>
        <taxon>Nitrosomonadaceae</taxon>
        <taxon>Nitrosomonas</taxon>
    </lineage>
</organism>
<dbReference type="AlphaFoldDB" id="A0A1H8FGM4"/>
<evidence type="ECO:0000313" key="2">
    <source>
        <dbReference type="Proteomes" id="UP000199459"/>
    </source>
</evidence>
<name>A0A1H8FGM4_9PROT</name>
<reference evidence="1 2" key="1">
    <citation type="submission" date="2016-10" db="EMBL/GenBank/DDBJ databases">
        <authorList>
            <person name="de Groot N.N."/>
        </authorList>
    </citation>
    <scope>NUCLEOTIDE SEQUENCE [LARGE SCALE GENOMIC DNA]</scope>
    <source>
        <strain evidence="1 2">Nm22</strain>
    </source>
</reference>
<evidence type="ECO:0000313" key="1">
    <source>
        <dbReference type="EMBL" id="SEN30664.1"/>
    </source>
</evidence>
<accession>A0A1H8FGM4</accession>